<keyword evidence="1" id="KW-0472">Membrane</keyword>
<protein>
    <submittedName>
        <fullName evidence="2">Unannotated protein</fullName>
    </submittedName>
</protein>
<sequence length="286" mass="29888">MTTVLVWASRLSVVATGLSVPFLNNALQQMSSVTGTCSTVAIWALWSIALLCTLVPSSTALTAIRLALPTISVIVGAIGIGVGMSSGVAAALAISLLASLLVMSGEIGNSFVQLAAYGDERRFLLRCPPAMLVVQVLSWLVWVALTIVAINLLASDVLILGTIVAIAAVFLTIALPRRFHRFSRRWLVSVPAGLVIHDHVVLAETAMFMHNAVIEIGIETAQSEAADLSGKCAGLGLVITLKDFDTVVLAGTPKNPGGSAIHVKSMRVCPTRPGRTITELTSAPSA</sequence>
<accession>A0A6J6WZM4</accession>
<feature type="transmembrane region" description="Helical" evidence="1">
    <location>
        <begin position="130"/>
        <end position="151"/>
    </location>
</feature>
<evidence type="ECO:0000256" key="1">
    <source>
        <dbReference type="SAM" id="Phobius"/>
    </source>
</evidence>
<evidence type="ECO:0000313" key="2">
    <source>
        <dbReference type="EMBL" id="CAB4790092.1"/>
    </source>
</evidence>
<feature type="transmembrane region" description="Helical" evidence="1">
    <location>
        <begin position="157"/>
        <end position="175"/>
    </location>
</feature>
<feature type="transmembrane region" description="Helical" evidence="1">
    <location>
        <begin position="43"/>
        <end position="64"/>
    </location>
</feature>
<dbReference type="EMBL" id="CAEZZP010000223">
    <property type="protein sequence ID" value="CAB4790092.1"/>
    <property type="molecule type" value="Genomic_DNA"/>
</dbReference>
<name>A0A6J6WZM4_9ZZZZ</name>
<gene>
    <name evidence="2" type="ORF">UFOPK2880_01988</name>
</gene>
<dbReference type="AlphaFoldDB" id="A0A6J6WZM4"/>
<proteinExistence type="predicted"/>
<feature type="transmembrane region" description="Helical" evidence="1">
    <location>
        <begin position="71"/>
        <end position="94"/>
    </location>
</feature>
<organism evidence="2">
    <name type="scientific">freshwater metagenome</name>
    <dbReference type="NCBI Taxonomy" id="449393"/>
    <lineage>
        <taxon>unclassified sequences</taxon>
        <taxon>metagenomes</taxon>
        <taxon>ecological metagenomes</taxon>
    </lineage>
</organism>
<keyword evidence="1" id="KW-1133">Transmembrane helix</keyword>
<reference evidence="2" key="1">
    <citation type="submission" date="2020-05" db="EMBL/GenBank/DDBJ databases">
        <authorList>
            <person name="Chiriac C."/>
            <person name="Salcher M."/>
            <person name="Ghai R."/>
            <person name="Kavagutti S V."/>
        </authorList>
    </citation>
    <scope>NUCLEOTIDE SEQUENCE</scope>
</reference>
<keyword evidence="1" id="KW-0812">Transmembrane</keyword>